<sequence>CRTAARARPGSSGTLPSTSPGTGRALCTGASAPSTVGAAMSWWWAPPRESKHQNPPGR</sequence>
<accession>A0A6J4PH06</accession>
<proteinExistence type="predicted"/>
<evidence type="ECO:0000313" key="2">
    <source>
        <dbReference type="EMBL" id="CAA9415875.1"/>
    </source>
</evidence>
<protein>
    <submittedName>
        <fullName evidence="2">Uncharacterized protein</fullName>
    </submittedName>
</protein>
<dbReference type="EMBL" id="CADCUT010000137">
    <property type="protein sequence ID" value="CAA9415875.1"/>
    <property type="molecule type" value="Genomic_DNA"/>
</dbReference>
<gene>
    <name evidence="2" type="ORF">AVDCRST_MAG03-2202</name>
</gene>
<evidence type="ECO:0000256" key="1">
    <source>
        <dbReference type="SAM" id="MobiDB-lite"/>
    </source>
</evidence>
<feature type="non-terminal residue" evidence="2">
    <location>
        <position position="1"/>
    </location>
</feature>
<name>A0A6J4PH06_9ACTN</name>
<organism evidence="2">
    <name type="scientific">uncultured Rubrobacteraceae bacterium</name>
    <dbReference type="NCBI Taxonomy" id="349277"/>
    <lineage>
        <taxon>Bacteria</taxon>
        <taxon>Bacillati</taxon>
        <taxon>Actinomycetota</taxon>
        <taxon>Rubrobacteria</taxon>
        <taxon>Rubrobacterales</taxon>
        <taxon>Rubrobacteraceae</taxon>
        <taxon>environmental samples</taxon>
    </lineage>
</organism>
<feature type="non-terminal residue" evidence="2">
    <location>
        <position position="58"/>
    </location>
</feature>
<feature type="compositionally biased region" description="Low complexity" evidence="1">
    <location>
        <begin position="9"/>
        <end position="23"/>
    </location>
</feature>
<dbReference type="AlphaFoldDB" id="A0A6J4PH06"/>
<feature type="region of interest" description="Disordered" evidence="1">
    <location>
        <begin position="1"/>
        <end position="32"/>
    </location>
</feature>
<reference evidence="2" key="1">
    <citation type="submission" date="2020-02" db="EMBL/GenBank/DDBJ databases">
        <authorList>
            <person name="Meier V. D."/>
        </authorList>
    </citation>
    <scope>NUCLEOTIDE SEQUENCE</scope>
    <source>
        <strain evidence="2">AVDCRST_MAG03</strain>
    </source>
</reference>